<dbReference type="InterPro" id="IPR036513">
    <property type="entry name" value="STAS_dom_sf"/>
</dbReference>
<comment type="subcellular location">
    <subcellularLocation>
        <location evidence="1">Membrane</location>
        <topology evidence="1">Multi-pass membrane protein</topology>
    </subcellularLocation>
</comment>
<evidence type="ECO:0000256" key="2">
    <source>
        <dbReference type="ARBA" id="ARBA00022692"/>
    </source>
</evidence>
<organism evidence="7">
    <name type="scientific">Ignavibacterium album</name>
    <dbReference type="NCBI Taxonomy" id="591197"/>
    <lineage>
        <taxon>Bacteria</taxon>
        <taxon>Pseudomonadati</taxon>
        <taxon>Ignavibacteriota</taxon>
        <taxon>Ignavibacteria</taxon>
        <taxon>Ignavibacteriales</taxon>
        <taxon>Ignavibacteriaceae</taxon>
        <taxon>Ignavibacterium</taxon>
    </lineage>
</organism>
<dbReference type="PROSITE" id="PS50801">
    <property type="entry name" value="STAS"/>
    <property type="match status" value="1"/>
</dbReference>
<feature type="transmembrane region" description="Helical" evidence="5">
    <location>
        <begin position="197"/>
        <end position="214"/>
    </location>
</feature>
<evidence type="ECO:0000256" key="3">
    <source>
        <dbReference type="ARBA" id="ARBA00022989"/>
    </source>
</evidence>
<comment type="caution">
    <text evidence="7">The sequence shown here is derived from an EMBL/GenBank/DDBJ whole genome shotgun (WGS) entry which is preliminary data.</text>
</comment>
<proteinExistence type="predicted"/>
<dbReference type="SUPFAM" id="SSF52091">
    <property type="entry name" value="SpoIIaa-like"/>
    <property type="match status" value="1"/>
</dbReference>
<feature type="transmembrane region" description="Helical" evidence="5">
    <location>
        <begin position="172"/>
        <end position="190"/>
    </location>
</feature>
<dbReference type="CDD" id="cd07042">
    <property type="entry name" value="STAS_SulP_like_sulfate_transporter"/>
    <property type="match status" value="1"/>
</dbReference>
<gene>
    <name evidence="7" type="primary">sulP</name>
    <name evidence="7" type="ORF">ENS31_06995</name>
</gene>
<evidence type="ECO:0000256" key="5">
    <source>
        <dbReference type="SAM" id="Phobius"/>
    </source>
</evidence>
<feature type="transmembrane region" description="Helical" evidence="5">
    <location>
        <begin position="53"/>
        <end position="73"/>
    </location>
</feature>
<feature type="transmembrane region" description="Helical" evidence="5">
    <location>
        <begin position="248"/>
        <end position="270"/>
    </location>
</feature>
<sequence length="574" mass="62572">MSILKPKLFTTLKRYNKKQFISDATAGVIVGIVALPLAIAFGIASGVTPEKGIITAIVAGFIISFLGGSRVQIGGPTGAFIIIVYGIIQQYGTTGLAIATVMAGFILIFMGLAKFGSLIKFIPYPVVVGFTSGISLLIFSTQIKDFFGLSIAKVPSEFHEKWILYFQNFSTINYYVFGIALLSLIILIFWPKVTHRIPGSLIAIIISTIIVQYFNLPVDTIGSRFGKIPSNLPSPSLLEFHLSDIKNLIAPATTIALLAAIESLLSAVVADGMIGGKHRSNMELIAQGVANIASPLFGGIPATGAIARTATNIKNGGRTPVAGIIHSITLLLIMLFFGSYAKLIPMATLAAILVIVSYNMSEWHAFKSLLKSPRSDVIVLLTTFFLTVIFDLTIAIEIGMILAVLLFMKRMAEVSNISIITRELEDEEEKADPNSIEKRIVPEGVEVFEINGPFFFGAATKFKEQLKIVENPPKILIIRMRNVPAIDATGLQILRELYYDSKKNGTHLILSGVHTQPLYAMTQAGIFDLYGEENIHGNIDDALDRAREILGLPKLGRPKDFVPTVRREMTENKN</sequence>
<feature type="transmembrane region" description="Helical" evidence="5">
    <location>
        <begin position="20"/>
        <end position="41"/>
    </location>
</feature>
<protein>
    <submittedName>
        <fullName evidence="7">Sulfate permease</fullName>
    </submittedName>
</protein>
<dbReference type="GO" id="GO:0016020">
    <property type="term" value="C:membrane"/>
    <property type="evidence" value="ECO:0007669"/>
    <property type="project" value="UniProtKB-SubCell"/>
</dbReference>
<keyword evidence="3 5" id="KW-1133">Transmembrane helix</keyword>
<feature type="transmembrane region" description="Helical" evidence="5">
    <location>
        <begin position="328"/>
        <end position="358"/>
    </location>
</feature>
<dbReference type="Gene3D" id="3.30.750.24">
    <property type="entry name" value="STAS domain"/>
    <property type="match status" value="1"/>
</dbReference>
<feature type="domain" description="STAS" evidence="6">
    <location>
        <begin position="443"/>
        <end position="546"/>
    </location>
</feature>
<accession>A0A7V2ZJX3</accession>
<feature type="transmembrane region" description="Helical" evidence="5">
    <location>
        <begin position="121"/>
        <end position="139"/>
    </location>
</feature>
<feature type="transmembrane region" description="Helical" evidence="5">
    <location>
        <begin position="79"/>
        <end position="109"/>
    </location>
</feature>
<feature type="transmembrane region" description="Helical" evidence="5">
    <location>
        <begin position="378"/>
        <end position="407"/>
    </location>
</feature>
<dbReference type="AlphaFoldDB" id="A0A7V2ZJX3"/>
<keyword evidence="4 5" id="KW-0472">Membrane</keyword>
<name>A0A7V2ZJX3_9BACT</name>
<keyword evidence="2 5" id="KW-0812">Transmembrane</keyword>
<dbReference type="NCBIfam" id="TIGR00815">
    <property type="entry name" value="sulP"/>
    <property type="match status" value="1"/>
</dbReference>
<evidence type="ECO:0000313" key="7">
    <source>
        <dbReference type="EMBL" id="HFI91266.1"/>
    </source>
</evidence>
<dbReference type="EMBL" id="DSUJ01000008">
    <property type="protein sequence ID" value="HFI91266.1"/>
    <property type="molecule type" value="Genomic_DNA"/>
</dbReference>
<dbReference type="Pfam" id="PF00916">
    <property type="entry name" value="Sulfate_transp"/>
    <property type="match status" value="1"/>
</dbReference>
<dbReference type="InterPro" id="IPR011547">
    <property type="entry name" value="SLC26A/SulP_dom"/>
</dbReference>
<reference evidence="7" key="1">
    <citation type="journal article" date="2020" name="mSystems">
        <title>Genome- and Community-Level Interaction Insights into Carbon Utilization and Element Cycling Functions of Hydrothermarchaeota in Hydrothermal Sediment.</title>
        <authorList>
            <person name="Zhou Z."/>
            <person name="Liu Y."/>
            <person name="Xu W."/>
            <person name="Pan J."/>
            <person name="Luo Z.H."/>
            <person name="Li M."/>
        </authorList>
    </citation>
    <scope>NUCLEOTIDE SEQUENCE [LARGE SCALE GENOMIC DNA]</scope>
    <source>
        <strain evidence="7">SpSt-479</strain>
    </source>
</reference>
<dbReference type="PANTHER" id="PTHR11814">
    <property type="entry name" value="SULFATE TRANSPORTER"/>
    <property type="match status" value="1"/>
</dbReference>
<dbReference type="InterPro" id="IPR002645">
    <property type="entry name" value="STAS_dom"/>
</dbReference>
<evidence type="ECO:0000256" key="4">
    <source>
        <dbReference type="ARBA" id="ARBA00023136"/>
    </source>
</evidence>
<dbReference type="Pfam" id="PF01740">
    <property type="entry name" value="STAS"/>
    <property type="match status" value="1"/>
</dbReference>
<evidence type="ECO:0000256" key="1">
    <source>
        <dbReference type="ARBA" id="ARBA00004141"/>
    </source>
</evidence>
<dbReference type="InterPro" id="IPR001902">
    <property type="entry name" value="SLC26A/SulP_fam"/>
</dbReference>
<evidence type="ECO:0000259" key="6">
    <source>
        <dbReference type="PROSITE" id="PS50801"/>
    </source>
</evidence>
<dbReference type="GO" id="GO:0055085">
    <property type="term" value="P:transmembrane transport"/>
    <property type="evidence" value="ECO:0007669"/>
    <property type="project" value="InterPro"/>
</dbReference>